<evidence type="ECO:0000313" key="3">
    <source>
        <dbReference type="Proteomes" id="UP001152622"/>
    </source>
</evidence>
<sequence length="108" mass="12558">MAEVEKCARSCDINSRRRCGVRRVCCAPREIGQGSAEQEDQEEQVPQKEHEMEDQEPQFFWPWNTSWRRPSHTPTNHRNPVTSRISTVNLTGNRSPPDLQLLCKSHFP</sequence>
<accession>A0A9Q1FP64</accession>
<dbReference type="Proteomes" id="UP001152622">
    <property type="component" value="Chromosome 4"/>
</dbReference>
<name>A0A9Q1FP64_SYNKA</name>
<dbReference type="AlphaFoldDB" id="A0A9Q1FP64"/>
<feature type="region of interest" description="Disordered" evidence="1">
    <location>
        <begin position="30"/>
        <end position="108"/>
    </location>
</feature>
<feature type="compositionally biased region" description="Polar residues" evidence="1">
    <location>
        <begin position="63"/>
        <end position="94"/>
    </location>
</feature>
<protein>
    <submittedName>
        <fullName evidence="2">Uncharacterized protein</fullName>
    </submittedName>
</protein>
<reference evidence="2" key="1">
    <citation type="journal article" date="2023" name="Science">
        <title>Genome structures resolve the early diversification of teleost fishes.</title>
        <authorList>
            <person name="Parey E."/>
            <person name="Louis A."/>
            <person name="Montfort J."/>
            <person name="Bouchez O."/>
            <person name="Roques C."/>
            <person name="Iampietro C."/>
            <person name="Lluch J."/>
            <person name="Castinel A."/>
            <person name="Donnadieu C."/>
            <person name="Desvignes T."/>
            <person name="Floi Bucao C."/>
            <person name="Jouanno E."/>
            <person name="Wen M."/>
            <person name="Mejri S."/>
            <person name="Dirks R."/>
            <person name="Jansen H."/>
            <person name="Henkel C."/>
            <person name="Chen W.J."/>
            <person name="Zahm M."/>
            <person name="Cabau C."/>
            <person name="Klopp C."/>
            <person name="Thompson A.W."/>
            <person name="Robinson-Rechavi M."/>
            <person name="Braasch I."/>
            <person name="Lecointre G."/>
            <person name="Bobe J."/>
            <person name="Postlethwait J.H."/>
            <person name="Berthelot C."/>
            <person name="Roest Crollius H."/>
            <person name="Guiguen Y."/>
        </authorList>
    </citation>
    <scope>NUCLEOTIDE SEQUENCE</scope>
    <source>
        <strain evidence="2">WJC10195</strain>
    </source>
</reference>
<gene>
    <name evidence="2" type="ORF">SKAU_G00123630</name>
</gene>
<evidence type="ECO:0000313" key="2">
    <source>
        <dbReference type="EMBL" id="KAJ8363532.1"/>
    </source>
</evidence>
<keyword evidence="3" id="KW-1185">Reference proteome</keyword>
<organism evidence="2 3">
    <name type="scientific">Synaphobranchus kaupii</name>
    <name type="common">Kaup's arrowtooth eel</name>
    <dbReference type="NCBI Taxonomy" id="118154"/>
    <lineage>
        <taxon>Eukaryota</taxon>
        <taxon>Metazoa</taxon>
        <taxon>Chordata</taxon>
        <taxon>Craniata</taxon>
        <taxon>Vertebrata</taxon>
        <taxon>Euteleostomi</taxon>
        <taxon>Actinopterygii</taxon>
        <taxon>Neopterygii</taxon>
        <taxon>Teleostei</taxon>
        <taxon>Anguilliformes</taxon>
        <taxon>Synaphobranchidae</taxon>
        <taxon>Synaphobranchus</taxon>
    </lineage>
</organism>
<comment type="caution">
    <text evidence="2">The sequence shown here is derived from an EMBL/GenBank/DDBJ whole genome shotgun (WGS) entry which is preliminary data.</text>
</comment>
<proteinExistence type="predicted"/>
<dbReference type="EMBL" id="JAINUF010000004">
    <property type="protein sequence ID" value="KAJ8363532.1"/>
    <property type="molecule type" value="Genomic_DNA"/>
</dbReference>
<evidence type="ECO:0000256" key="1">
    <source>
        <dbReference type="SAM" id="MobiDB-lite"/>
    </source>
</evidence>